<reference evidence="1 2" key="1">
    <citation type="submission" date="2019-10" db="EMBL/GenBank/DDBJ databases">
        <authorList>
            <person name="Karimi E."/>
        </authorList>
    </citation>
    <scope>NUCLEOTIDE SEQUENCE [LARGE SCALE GENOMIC DNA]</scope>
    <source>
        <strain evidence="1">Aeromonas sp. 8C</strain>
    </source>
</reference>
<gene>
    <name evidence="1" type="ORF">AERO8C_50037</name>
</gene>
<accession>A0A653L6K5</accession>
<protein>
    <submittedName>
        <fullName evidence="1">Uncharacterized protein</fullName>
    </submittedName>
</protein>
<proteinExistence type="predicted"/>
<dbReference type="AlphaFoldDB" id="A0A653L6K5"/>
<dbReference type="EMBL" id="CABWLC010000018">
    <property type="protein sequence ID" value="VXA87130.1"/>
    <property type="molecule type" value="Genomic_DNA"/>
</dbReference>
<evidence type="ECO:0000313" key="1">
    <source>
        <dbReference type="EMBL" id="VXA87130.1"/>
    </source>
</evidence>
<name>A0A653L6K5_AERVE</name>
<sequence length="131" mass="14668">MASPLTPWSFHLIRASSRLKHSARPDSMSSPVSASITANFREELPQLRINTNLLIFYIFLCFGFMPTVSCHPKEDGIPLPGAYGRRRVRPIFQFLLLKESSQLVVRITGFNACESQHISCAGLASMGMLRQ</sequence>
<evidence type="ECO:0000313" key="2">
    <source>
        <dbReference type="Proteomes" id="UP000439123"/>
    </source>
</evidence>
<dbReference type="Proteomes" id="UP000439123">
    <property type="component" value="Unassembled WGS sequence"/>
</dbReference>
<organism evidence="1 2">
    <name type="scientific">Aeromonas veronii</name>
    <dbReference type="NCBI Taxonomy" id="654"/>
    <lineage>
        <taxon>Bacteria</taxon>
        <taxon>Pseudomonadati</taxon>
        <taxon>Pseudomonadota</taxon>
        <taxon>Gammaproteobacteria</taxon>
        <taxon>Aeromonadales</taxon>
        <taxon>Aeromonadaceae</taxon>
        <taxon>Aeromonas</taxon>
    </lineage>
</organism>